<evidence type="ECO:0000313" key="2">
    <source>
        <dbReference type="EMBL" id="GAC94104.1"/>
    </source>
</evidence>
<dbReference type="eggNOG" id="ENOG502TKM9">
    <property type="taxonomic scope" value="Eukaryota"/>
</dbReference>
<name>R9NZB4_PSEHS</name>
<dbReference type="AlphaFoldDB" id="R9NZB4"/>
<gene>
    <name evidence="2" type="ORF">PHSY_001673</name>
</gene>
<sequence length="204" mass="22917">MKRTSADSACHLRPADHRRHSRRAGPSFLRSNRRLCRSERGSLKLRGLRMQVCISITEAHSVMSFVCGQLTFTFIDSLDLESLRMQASASHSNSRIPNNPSMRFVRTLQSPHKQYPSHGTSNHQYARPLSRAAMPSFQSPRSVPSLARREEQPLQRVQTHSWRSAAAKGPASRRDPPQASLASFKRPHAFTGGNETDVQDVTMS</sequence>
<dbReference type="HOGENOM" id="CLU_1343804_0_0_1"/>
<organism evidence="2 3">
    <name type="scientific">Pseudozyma hubeiensis (strain SY62)</name>
    <name type="common">Yeast</name>
    <dbReference type="NCBI Taxonomy" id="1305764"/>
    <lineage>
        <taxon>Eukaryota</taxon>
        <taxon>Fungi</taxon>
        <taxon>Dikarya</taxon>
        <taxon>Basidiomycota</taxon>
        <taxon>Ustilaginomycotina</taxon>
        <taxon>Ustilaginomycetes</taxon>
        <taxon>Ustilaginales</taxon>
        <taxon>Ustilaginaceae</taxon>
        <taxon>Pseudozyma</taxon>
    </lineage>
</organism>
<keyword evidence="3" id="KW-1185">Reference proteome</keyword>
<feature type="compositionally biased region" description="Polar residues" evidence="1">
    <location>
        <begin position="110"/>
        <end position="124"/>
    </location>
</feature>
<feature type="compositionally biased region" description="Polar residues" evidence="1">
    <location>
        <begin position="193"/>
        <end position="204"/>
    </location>
</feature>
<feature type="region of interest" description="Disordered" evidence="1">
    <location>
        <begin position="1"/>
        <end position="26"/>
    </location>
</feature>
<feature type="region of interest" description="Disordered" evidence="1">
    <location>
        <begin position="110"/>
        <end position="204"/>
    </location>
</feature>
<protein>
    <submittedName>
        <fullName evidence="2">Uncharacterized protein</fullName>
    </submittedName>
</protein>
<accession>R9NZB4</accession>
<dbReference type="EMBL" id="DF238782">
    <property type="protein sequence ID" value="GAC94104.1"/>
    <property type="molecule type" value="Genomic_DNA"/>
</dbReference>
<dbReference type="GeneID" id="24106970"/>
<dbReference type="RefSeq" id="XP_012187691.1">
    <property type="nucleotide sequence ID" value="XM_012332301.1"/>
</dbReference>
<evidence type="ECO:0000256" key="1">
    <source>
        <dbReference type="SAM" id="MobiDB-lite"/>
    </source>
</evidence>
<evidence type="ECO:0000313" key="3">
    <source>
        <dbReference type="Proteomes" id="UP000014071"/>
    </source>
</evidence>
<reference evidence="3" key="1">
    <citation type="journal article" date="2013" name="Genome Announc.">
        <title>Draft genome sequence of the basidiomycetous yeast-like fungus Pseudozyma hubeiensis SY62, which produces an abundant amount of the biosurfactant mannosylerythritol lipids.</title>
        <authorList>
            <person name="Konishi M."/>
            <person name="Hatada Y."/>
            <person name="Horiuchi J."/>
        </authorList>
    </citation>
    <scope>NUCLEOTIDE SEQUENCE [LARGE SCALE GENOMIC DNA]</scope>
    <source>
        <strain evidence="3">SY62</strain>
    </source>
</reference>
<dbReference type="Proteomes" id="UP000014071">
    <property type="component" value="Unassembled WGS sequence"/>
</dbReference>
<proteinExistence type="predicted"/>